<proteinExistence type="predicted"/>
<dbReference type="AlphaFoldDB" id="A0A392VEL6"/>
<comment type="caution">
    <text evidence="2">The sequence shown here is derived from an EMBL/GenBank/DDBJ whole genome shotgun (WGS) entry which is preliminary data.</text>
</comment>
<reference evidence="2 3" key="1">
    <citation type="journal article" date="2018" name="Front. Plant Sci.">
        <title>Red Clover (Trifolium pratense) and Zigzag Clover (T. medium) - A Picture of Genomic Similarities and Differences.</title>
        <authorList>
            <person name="Dluhosova J."/>
            <person name="Istvanek J."/>
            <person name="Nedelnik J."/>
            <person name="Repkova J."/>
        </authorList>
    </citation>
    <scope>NUCLEOTIDE SEQUENCE [LARGE SCALE GENOMIC DNA]</scope>
    <source>
        <strain evidence="3">cv. 10/8</strain>
        <tissue evidence="2">Leaf</tissue>
    </source>
</reference>
<evidence type="ECO:0000313" key="3">
    <source>
        <dbReference type="Proteomes" id="UP000265520"/>
    </source>
</evidence>
<dbReference type="Proteomes" id="UP000265520">
    <property type="component" value="Unassembled WGS sequence"/>
</dbReference>
<feature type="non-terminal residue" evidence="2">
    <location>
        <position position="33"/>
    </location>
</feature>
<name>A0A392VEL6_9FABA</name>
<protein>
    <submittedName>
        <fullName evidence="2">Uncharacterized protein</fullName>
    </submittedName>
</protein>
<feature type="region of interest" description="Disordered" evidence="1">
    <location>
        <begin position="1"/>
        <end position="33"/>
    </location>
</feature>
<organism evidence="2 3">
    <name type="scientific">Trifolium medium</name>
    <dbReference type="NCBI Taxonomy" id="97028"/>
    <lineage>
        <taxon>Eukaryota</taxon>
        <taxon>Viridiplantae</taxon>
        <taxon>Streptophyta</taxon>
        <taxon>Embryophyta</taxon>
        <taxon>Tracheophyta</taxon>
        <taxon>Spermatophyta</taxon>
        <taxon>Magnoliopsida</taxon>
        <taxon>eudicotyledons</taxon>
        <taxon>Gunneridae</taxon>
        <taxon>Pentapetalae</taxon>
        <taxon>rosids</taxon>
        <taxon>fabids</taxon>
        <taxon>Fabales</taxon>
        <taxon>Fabaceae</taxon>
        <taxon>Papilionoideae</taxon>
        <taxon>50 kb inversion clade</taxon>
        <taxon>NPAAA clade</taxon>
        <taxon>Hologalegina</taxon>
        <taxon>IRL clade</taxon>
        <taxon>Trifolieae</taxon>
        <taxon>Trifolium</taxon>
    </lineage>
</organism>
<keyword evidence="3" id="KW-1185">Reference proteome</keyword>
<evidence type="ECO:0000256" key="1">
    <source>
        <dbReference type="SAM" id="MobiDB-lite"/>
    </source>
</evidence>
<evidence type="ECO:0000313" key="2">
    <source>
        <dbReference type="EMBL" id="MCI86824.1"/>
    </source>
</evidence>
<sequence length="33" mass="3704">MAEPTMEGYCRRTDGDQVTQGFQPANPVTFDIK</sequence>
<dbReference type="EMBL" id="LXQA011150552">
    <property type="protein sequence ID" value="MCI86824.1"/>
    <property type="molecule type" value="Genomic_DNA"/>
</dbReference>
<accession>A0A392VEL6</accession>